<gene>
    <name evidence="2" type="ORF">DTW94_21610</name>
    <name evidence="3" type="ORF">NLU04_05185</name>
</gene>
<dbReference type="Gene3D" id="3.90.550.10">
    <property type="entry name" value="Spore Coat Polysaccharide Biosynthesis Protein SpsA, Chain A"/>
    <property type="match status" value="1"/>
</dbReference>
<evidence type="ECO:0000313" key="5">
    <source>
        <dbReference type="Proteomes" id="UP001058236"/>
    </source>
</evidence>
<dbReference type="GO" id="GO:0016758">
    <property type="term" value="F:hexosyltransferase activity"/>
    <property type="evidence" value="ECO:0007669"/>
    <property type="project" value="UniProtKB-ARBA"/>
</dbReference>
<evidence type="ECO:0000259" key="1">
    <source>
        <dbReference type="Pfam" id="PF00535"/>
    </source>
</evidence>
<proteinExistence type="predicted"/>
<dbReference type="PANTHER" id="PTHR22916:SF3">
    <property type="entry name" value="UDP-GLCNAC:BETAGAL BETA-1,3-N-ACETYLGLUCOSAMINYLTRANSFERASE-LIKE PROTEIN 1"/>
    <property type="match status" value="1"/>
</dbReference>
<organism evidence="2 4">
    <name type="scientific">Streptomyces cavourensis</name>
    <dbReference type="NCBI Taxonomy" id="67258"/>
    <lineage>
        <taxon>Bacteria</taxon>
        <taxon>Bacillati</taxon>
        <taxon>Actinomycetota</taxon>
        <taxon>Actinomycetes</taxon>
        <taxon>Kitasatosporales</taxon>
        <taxon>Streptomycetaceae</taxon>
        <taxon>Streptomyces</taxon>
    </lineage>
</organism>
<dbReference type="Pfam" id="PF00535">
    <property type="entry name" value="Glycos_transf_2"/>
    <property type="match status" value="1"/>
</dbReference>
<protein>
    <submittedName>
        <fullName evidence="2 3">Glycosyltransferase</fullName>
    </submittedName>
</protein>
<feature type="domain" description="Glycosyltransferase 2-like" evidence="1">
    <location>
        <begin position="5"/>
        <end position="124"/>
    </location>
</feature>
<accession>A0AAD0QBK3</accession>
<evidence type="ECO:0000313" key="2">
    <source>
        <dbReference type="EMBL" id="AXI75945.1"/>
    </source>
</evidence>
<dbReference type="GeneID" id="97760531"/>
<sequence>MVKLSVIVPFFNVQTYAPDTLRSLRANIREDFEFILVDDCSTDGTADLLRRAQEDIPGAVVHRHERNGGLATARNTGLDRARGEYLAFLDGDDWVAPGYFAELLARTESLGCDFVRTDHVQVERAHRTVRRVPHGRRGTVTDPRTGILPADRSTSVDYPYAWAGLYHRRLLDRGLLHFTDGLRTAEDRPWIWRLHRQADSFAVLGMLGVFYRRGVTSSLTQIGDVRQLDFIRAFDQVVEETTEDRDADALLPKAVRTYCAIISHHMGAIERFEPAVARQLKSRSSQALGRMPQAVLDAALDSMDVERATLLRRLRRRPVTAREVAAA</sequence>
<dbReference type="RefSeq" id="WP_114934220.1">
    <property type="nucleotide sequence ID" value="NZ_BMSP01000008.1"/>
</dbReference>
<dbReference type="EMBL" id="CP101397">
    <property type="protein sequence ID" value="UTR77885.1"/>
    <property type="molecule type" value="Genomic_DNA"/>
</dbReference>
<dbReference type="Proteomes" id="UP000253779">
    <property type="component" value="Chromosome"/>
</dbReference>
<dbReference type="CDD" id="cd00761">
    <property type="entry name" value="Glyco_tranf_GTA_type"/>
    <property type="match status" value="1"/>
</dbReference>
<dbReference type="SUPFAM" id="SSF53448">
    <property type="entry name" value="Nucleotide-diphospho-sugar transferases"/>
    <property type="match status" value="1"/>
</dbReference>
<reference evidence="2 4" key="1">
    <citation type="submission" date="2018-07" db="EMBL/GenBank/DDBJ databases">
        <title>Complete genome sequence of soil actinomycete Streptomyces cavourensis tj430.</title>
        <authorList>
            <person name="Wang P."/>
            <person name="Huang Y."/>
        </authorList>
    </citation>
    <scope>NUCLEOTIDE SEQUENCE [LARGE SCALE GENOMIC DNA]</scope>
    <source>
        <strain evidence="2 4">TJ430</strain>
    </source>
</reference>
<dbReference type="AlphaFoldDB" id="A0AAD0QBK3"/>
<evidence type="ECO:0000313" key="3">
    <source>
        <dbReference type="EMBL" id="UTR77885.1"/>
    </source>
</evidence>
<dbReference type="EMBL" id="CP030930">
    <property type="protein sequence ID" value="AXI75945.1"/>
    <property type="molecule type" value="Genomic_DNA"/>
</dbReference>
<dbReference type="Proteomes" id="UP001058236">
    <property type="component" value="Chromosome"/>
</dbReference>
<name>A0AAD0QBK3_9ACTN</name>
<evidence type="ECO:0000313" key="4">
    <source>
        <dbReference type="Proteomes" id="UP000253779"/>
    </source>
</evidence>
<keyword evidence="5" id="KW-1185">Reference proteome</keyword>
<dbReference type="InterPro" id="IPR001173">
    <property type="entry name" value="Glyco_trans_2-like"/>
</dbReference>
<reference evidence="3" key="2">
    <citation type="submission" date="2022-07" db="EMBL/GenBank/DDBJ databases">
        <title>Genomic of Streptomyces cavourensis F2.</title>
        <authorList>
            <person name="Hu S."/>
            <person name="Liang W."/>
        </authorList>
    </citation>
    <scope>NUCLEOTIDE SEQUENCE</scope>
    <source>
        <strain evidence="3">F2</strain>
    </source>
</reference>
<dbReference type="InterPro" id="IPR029044">
    <property type="entry name" value="Nucleotide-diphossugar_trans"/>
</dbReference>
<dbReference type="PANTHER" id="PTHR22916">
    <property type="entry name" value="GLYCOSYLTRANSFERASE"/>
    <property type="match status" value="1"/>
</dbReference>